<dbReference type="PANTHER" id="PTHR48075">
    <property type="entry name" value="3-HYDROXYACYL-COA DEHYDROGENASE FAMILY PROTEIN"/>
    <property type="match status" value="1"/>
</dbReference>
<dbReference type="OrthoDB" id="2021159at2759"/>
<accession>A0A9P3CKJ3</accession>
<dbReference type="EMBL" id="BOLY01000004">
    <property type="protein sequence ID" value="GIZ44453.1"/>
    <property type="molecule type" value="Genomic_DNA"/>
</dbReference>
<dbReference type="InterPro" id="IPR006176">
    <property type="entry name" value="3-OHacyl-CoA_DH_NAD-bd"/>
</dbReference>
<dbReference type="InterPro" id="IPR013328">
    <property type="entry name" value="6PGD_dom2"/>
</dbReference>
<dbReference type="Pfam" id="PF00725">
    <property type="entry name" value="3HCDH"/>
    <property type="match status" value="1"/>
</dbReference>
<proteinExistence type="inferred from homology"/>
<dbReference type="SUPFAM" id="SSF51735">
    <property type="entry name" value="NAD(P)-binding Rossmann-fold domains"/>
    <property type="match status" value="1"/>
</dbReference>
<name>A0A9P3CKJ3_9PEZI</name>
<dbReference type="Gene3D" id="1.10.1040.10">
    <property type="entry name" value="N-(1-d-carboxylethyl)-l-norvaline Dehydrogenase, domain 2"/>
    <property type="match status" value="1"/>
</dbReference>
<keyword evidence="2" id="KW-0560">Oxidoreductase</keyword>
<dbReference type="RefSeq" id="XP_044658940.1">
    <property type="nucleotide sequence ID" value="XM_044803005.1"/>
</dbReference>
<comment type="similarity">
    <text evidence="1">Belongs to the 3-hydroxyacyl-CoA dehydrogenase family.</text>
</comment>
<feature type="domain" description="3-hydroxyacyl-CoA dehydrogenase NAD binding" evidence="4">
    <location>
        <begin position="10"/>
        <end position="190"/>
    </location>
</feature>
<feature type="domain" description="3-hydroxyacyl-CoA dehydrogenase C-terminal" evidence="3">
    <location>
        <begin position="194"/>
        <end position="240"/>
    </location>
</feature>
<dbReference type="GeneID" id="68293225"/>
<dbReference type="Gene3D" id="3.40.50.720">
    <property type="entry name" value="NAD(P)-binding Rossmann-like Domain"/>
    <property type="match status" value="1"/>
</dbReference>
<evidence type="ECO:0000259" key="4">
    <source>
        <dbReference type="Pfam" id="PF02737"/>
    </source>
</evidence>
<dbReference type="SUPFAM" id="SSF48179">
    <property type="entry name" value="6-phosphogluconate dehydrogenase C-terminal domain-like"/>
    <property type="match status" value="1"/>
</dbReference>
<dbReference type="InterPro" id="IPR008927">
    <property type="entry name" value="6-PGluconate_DH-like_C_sf"/>
</dbReference>
<evidence type="ECO:0008006" key="7">
    <source>
        <dbReference type="Google" id="ProtNLM"/>
    </source>
</evidence>
<keyword evidence="6" id="KW-1185">Reference proteome</keyword>
<comment type="caution">
    <text evidence="5">The sequence shown here is derived from an EMBL/GenBank/DDBJ whole genome shotgun (WGS) entry which is preliminary data.</text>
</comment>
<evidence type="ECO:0000313" key="6">
    <source>
        <dbReference type="Proteomes" id="UP000825890"/>
    </source>
</evidence>
<reference evidence="5 6" key="1">
    <citation type="submission" date="2021-01" db="EMBL/GenBank/DDBJ databases">
        <title>Cercospora kikuchii MAFF 305040 whole genome shotgun sequence.</title>
        <authorList>
            <person name="Kashiwa T."/>
            <person name="Suzuki T."/>
        </authorList>
    </citation>
    <scope>NUCLEOTIDE SEQUENCE [LARGE SCALE GENOMIC DNA]</scope>
    <source>
        <strain evidence="5 6">MAFF 305040</strain>
    </source>
</reference>
<dbReference type="Proteomes" id="UP000825890">
    <property type="component" value="Unassembled WGS sequence"/>
</dbReference>
<dbReference type="GO" id="GO:0050104">
    <property type="term" value="F:L-gulonate 3-dehydrogenase activity"/>
    <property type="evidence" value="ECO:0007669"/>
    <property type="project" value="TreeGrafter"/>
</dbReference>
<sequence>MAGDTQRKTILVVGTGVIGSSWTTLFLAKGHKVVVSDPAPGAREKLDQFIQSEWPRMQKVGIVENADPHAYEFVEDVSQAEAVVKGEIDWIQENAPERADFKTDLIGKLDALLPNKNTIIASSSSGIPSSQFISKCKNASSRVLIGHPFNPPHLIPLVEIVPHQDTSSDSVDRAIEFYKSLGKSPVLVKKEVPGFLANRLQAAVLAEAYSLVSRGVASAEDVDTAMSTGPGLRWALAGPYMTNVLGGGAGEDPFGHFIKHLGPAIEGWKKDMDEKKFEWQEPDVDGLIEKVKPFVDTKDREGVRRDMGDGLIELLEMKKGKNNLV</sequence>
<organism evidence="5 6">
    <name type="scientific">Cercospora kikuchii</name>
    <dbReference type="NCBI Taxonomy" id="84275"/>
    <lineage>
        <taxon>Eukaryota</taxon>
        <taxon>Fungi</taxon>
        <taxon>Dikarya</taxon>
        <taxon>Ascomycota</taxon>
        <taxon>Pezizomycotina</taxon>
        <taxon>Dothideomycetes</taxon>
        <taxon>Dothideomycetidae</taxon>
        <taxon>Mycosphaerellales</taxon>
        <taxon>Mycosphaerellaceae</taxon>
        <taxon>Cercospora</taxon>
    </lineage>
</organism>
<evidence type="ECO:0000259" key="3">
    <source>
        <dbReference type="Pfam" id="PF00725"/>
    </source>
</evidence>
<dbReference type="Pfam" id="PF02737">
    <property type="entry name" value="3HCDH_N"/>
    <property type="match status" value="1"/>
</dbReference>
<dbReference type="InterPro" id="IPR036291">
    <property type="entry name" value="NAD(P)-bd_dom_sf"/>
</dbReference>
<evidence type="ECO:0000313" key="5">
    <source>
        <dbReference type="EMBL" id="GIZ44453.1"/>
    </source>
</evidence>
<gene>
    <name evidence="5" type="ORF">CKM354_000765000</name>
</gene>
<dbReference type="GO" id="GO:0070403">
    <property type="term" value="F:NAD+ binding"/>
    <property type="evidence" value="ECO:0007669"/>
    <property type="project" value="InterPro"/>
</dbReference>
<dbReference type="GO" id="GO:0006631">
    <property type="term" value="P:fatty acid metabolic process"/>
    <property type="evidence" value="ECO:0007669"/>
    <property type="project" value="InterPro"/>
</dbReference>
<evidence type="ECO:0000256" key="1">
    <source>
        <dbReference type="ARBA" id="ARBA00009463"/>
    </source>
</evidence>
<protein>
    <recommendedName>
        <fullName evidence="7">3-hydroxyacyl-CoA dehydrogenase</fullName>
    </recommendedName>
</protein>
<dbReference type="AlphaFoldDB" id="A0A9P3CKJ3"/>
<dbReference type="PANTHER" id="PTHR48075:SF1">
    <property type="entry name" value="LAMBDA-CRYSTALLIN HOMOLOG"/>
    <property type="match status" value="1"/>
</dbReference>
<dbReference type="PROSITE" id="PS00067">
    <property type="entry name" value="3HCDH"/>
    <property type="match status" value="1"/>
</dbReference>
<dbReference type="InterPro" id="IPR006180">
    <property type="entry name" value="3-OHacyl-CoA_DH_CS"/>
</dbReference>
<dbReference type="InterPro" id="IPR006108">
    <property type="entry name" value="3HC_DH_C"/>
</dbReference>
<evidence type="ECO:0000256" key="2">
    <source>
        <dbReference type="ARBA" id="ARBA00023002"/>
    </source>
</evidence>